<dbReference type="AlphaFoldDB" id="A0A8K1D6D2"/>
<sequence>MVEQMPTLQPREDPMPEQELNEIKAEANKCDIVVGVCYRQGKEADKAFFKQLEEVYRSQIKGNKSFYYHFNSKRLNKEKVNLLLNGMGDLVTVDIDEAEALNAFLASVITGGLPGLCA</sequence>
<comment type="caution">
    <text evidence="1">The sequence shown here is derived from an EMBL/GenBank/DDBJ whole genome shotgun (WGS) entry which is preliminary data.</text>
</comment>
<protein>
    <submittedName>
        <fullName evidence="1">Uncharacterized protein</fullName>
    </submittedName>
</protein>
<gene>
    <name evidence="1" type="ORF">HGM15179_020403</name>
</gene>
<dbReference type="OrthoDB" id="10432433at2759"/>
<name>A0A8K1D6D2_9PASS</name>
<dbReference type="Proteomes" id="UP000796761">
    <property type="component" value="Unassembled WGS sequence"/>
</dbReference>
<dbReference type="EMBL" id="SWJQ01002258">
    <property type="protein sequence ID" value="TRZ06704.1"/>
    <property type="molecule type" value="Genomic_DNA"/>
</dbReference>
<reference evidence="1" key="1">
    <citation type="submission" date="2019-04" db="EMBL/GenBank/DDBJ databases">
        <title>Genome assembly of Zosterops borbonicus 15179.</title>
        <authorList>
            <person name="Leroy T."/>
            <person name="Anselmetti Y."/>
            <person name="Tilak M.-K."/>
            <person name="Nabholz B."/>
        </authorList>
    </citation>
    <scope>NUCLEOTIDE SEQUENCE</scope>
    <source>
        <strain evidence="1">HGM_15179</strain>
        <tissue evidence="1">Muscle</tissue>
    </source>
</reference>
<keyword evidence="2" id="KW-1185">Reference proteome</keyword>
<evidence type="ECO:0000313" key="2">
    <source>
        <dbReference type="Proteomes" id="UP000796761"/>
    </source>
</evidence>
<proteinExistence type="predicted"/>
<organism evidence="1 2">
    <name type="scientific">Zosterops borbonicus</name>
    <dbReference type="NCBI Taxonomy" id="364589"/>
    <lineage>
        <taxon>Eukaryota</taxon>
        <taxon>Metazoa</taxon>
        <taxon>Chordata</taxon>
        <taxon>Craniata</taxon>
        <taxon>Vertebrata</taxon>
        <taxon>Euteleostomi</taxon>
        <taxon>Archelosauria</taxon>
        <taxon>Archosauria</taxon>
        <taxon>Dinosauria</taxon>
        <taxon>Saurischia</taxon>
        <taxon>Theropoda</taxon>
        <taxon>Coelurosauria</taxon>
        <taxon>Aves</taxon>
        <taxon>Neognathae</taxon>
        <taxon>Neoaves</taxon>
        <taxon>Telluraves</taxon>
        <taxon>Australaves</taxon>
        <taxon>Passeriformes</taxon>
        <taxon>Sylvioidea</taxon>
        <taxon>Zosteropidae</taxon>
        <taxon>Zosterops</taxon>
    </lineage>
</organism>
<evidence type="ECO:0000313" key="1">
    <source>
        <dbReference type="EMBL" id="TRZ06704.1"/>
    </source>
</evidence>
<accession>A0A8K1D6D2</accession>